<comment type="subcellular location">
    <subcellularLocation>
        <location evidence="1">Nucleus</location>
    </subcellularLocation>
</comment>
<feature type="domain" description="C2H2-type" evidence="9">
    <location>
        <begin position="460"/>
        <end position="487"/>
    </location>
</feature>
<accession>A0AAD8B0N0</accession>
<organism evidence="10 11">
    <name type="scientific">Biomphalaria pfeifferi</name>
    <name type="common">Bloodfluke planorb</name>
    <name type="synonym">Freshwater snail</name>
    <dbReference type="NCBI Taxonomy" id="112525"/>
    <lineage>
        <taxon>Eukaryota</taxon>
        <taxon>Metazoa</taxon>
        <taxon>Spiralia</taxon>
        <taxon>Lophotrochozoa</taxon>
        <taxon>Mollusca</taxon>
        <taxon>Gastropoda</taxon>
        <taxon>Heterobranchia</taxon>
        <taxon>Euthyneura</taxon>
        <taxon>Panpulmonata</taxon>
        <taxon>Hygrophila</taxon>
        <taxon>Lymnaeoidea</taxon>
        <taxon>Planorbidae</taxon>
        <taxon>Biomphalaria</taxon>
    </lineage>
</organism>
<comment type="caution">
    <text evidence="10">The sequence shown here is derived from an EMBL/GenBank/DDBJ whole genome shotgun (WGS) entry which is preliminary data.</text>
</comment>
<protein>
    <submittedName>
        <fullName evidence="10">Zinc finger protein 729</fullName>
    </submittedName>
</protein>
<dbReference type="EMBL" id="JASAOG010000174">
    <property type="protein sequence ID" value="KAK0045823.1"/>
    <property type="molecule type" value="Genomic_DNA"/>
</dbReference>
<dbReference type="AlphaFoldDB" id="A0AAD8B0N0"/>
<evidence type="ECO:0000259" key="9">
    <source>
        <dbReference type="PROSITE" id="PS50157"/>
    </source>
</evidence>
<dbReference type="Gene3D" id="3.30.160.60">
    <property type="entry name" value="Classic Zinc Finger"/>
    <property type="match status" value="7"/>
</dbReference>
<dbReference type="PROSITE" id="PS50157">
    <property type="entry name" value="ZINC_FINGER_C2H2_2"/>
    <property type="match status" value="7"/>
</dbReference>
<evidence type="ECO:0000256" key="3">
    <source>
        <dbReference type="ARBA" id="ARBA00022737"/>
    </source>
</evidence>
<keyword evidence="11" id="KW-1185">Reference proteome</keyword>
<keyword evidence="3" id="KW-0677">Repeat</keyword>
<feature type="domain" description="C2H2-type" evidence="9">
    <location>
        <begin position="516"/>
        <end position="543"/>
    </location>
</feature>
<keyword evidence="7" id="KW-0539">Nucleus</keyword>
<evidence type="ECO:0000313" key="11">
    <source>
        <dbReference type="Proteomes" id="UP001233172"/>
    </source>
</evidence>
<gene>
    <name evidence="10" type="ORF">Bpfe_024655</name>
</gene>
<feature type="domain" description="C2H2-type" evidence="9">
    <location>
        <begin position="544"/>
        <end position="570"/>
    </location>
</feature>
<keyword evidence="6" id="KW-0238">DNA-binding</keyword>
<dbReference type="PANTHER" id="PTHR24392:SF56">
    <property type="entry name" value="ZINC FINGER PROTEIN 510"/>
    <property type="match status" value="1"/>
</dbReference>
<dbReference type="Proteomes" id="UP001233172">
    <property type="component" value="Unassembled WGS sequence"/>
</dbReference>
<dbReference type="InterPro" id="IPR036236">
    <property type="entry name" value="Znf_C2H2_sf"/>
</dbReference>
<dbReference type="GO" id="GO:0003677">
    <property type="term" value="F:DNA binding"/>
    <property type="evidence" value="ECO:0007669"/>
    <property type="project" value="UniProtKB-KW"/>
</dbReference>
<dbReference type="InterPro" id="IPR013087">
    <property type="entry name" value="Znf_C2H2_type"/>
</dbReference>
<sequence length="570" mass="65794">MNHSTTSHPNDFASLRLDGDSRLQNLAKLVHFLSEKPGVVLTRYEVYVTIAQEAEGCVDDIPQYNSYIIKEGEPEVILDNKKKTSGCQTEKNNTFYDVQTQFVSTDTELKNVHRLNNDRVYYEKDRTRSLIGILGNEAFKGANTNNDKRITKPVHDVDIGDNCLSSDTDAFMSDSAENLLKAVLKSGVSNDLFVQIENCGVDPGLFSAKAELLEEQGRPFKCMKCDTSFQKEESLIVHDLIHSDDVKPLLFFKCPQCDFKSKSVVLTSDHAQEKHHMKVFLCQWCKFVALSSDELAMHKSLMSHESNEKRKTVENQKVFDSSILCGSARKLLNHIDNSCPDNLRPFKCSKCFFWAHSALILESHIIAVHSGNGKYKCKDCNSEFKSMRKIRWHAQTEHNNYDLFFCFFCTFSCSDSKVHRNHLQAHYGKDRFSCDQCQYTCLHYSDLKRHQLIHSDKMPYGCCICGRHFRAKNNLFRHVATHQEERDHQCETCGFRTKSKELLKTHRRVHQNVKEHMCQYCGYSTKYISNLYKHMVVHTEVKAFSCHLCSYTTKSPENLSKHKKRKHNKL</sequence>
<name>A0AAD8B0N0_BIOPF</name>
<evidence type="ECO:0000256" key="1">
    <source>
        <dbReference type="ARBA" id="ARBA00004123"/>
    </source>
</evidence>
<proteinExistence type="predicted"/>
<evidence type="ECO:0000256" key="5">
    <source>
        <dbReference type="ARBA" id="ARBA00022833"/>
    </source>
</evidence>
<feature type="domain" description="C2H2-type" evidence="9">
    <location>
        <begin position="375"/>
        <end position="403"/>
    </location>
</feature>
<evidence type="ECO:0000256" key="6">
    <source>
        <dbReference type="ARBA" id="ARBA00023125"/>
    </source>
</evidence>
<feature type="domain" description="C2H2-type" evidence="9">
    <location>
        <begin position="488"/>
        <end position="515"/>
    </location>
</feature>
<dbReference type="SMART" id="SM00355">
    <property type="entry name" value="ZnF_C2H2"/>
    <property type="match status" value="11"/>
</dbReference>
<dbReference type="PANTHER" id="PTHR24392">
    <property type="entry name" value="ZINC FINGER PROTEIN"/>
    <property type="match status" value="1"/>
</dbReference>
<evidence type="ECO:0000256" key="8">
    <source>
        <dbReference type="PROSITE-ProRule" id="PRU00042"/>
    </source>
</evidence>
<feature type="domain" description="C2H2-type" evidence="9">
    <location>
        <begin position="220"/>
        <end position="247"/>
    </location>
</feature>
<feature type="domain" description="C2H2-type" evidence="9">
    <location>
        <begin position="432"/>
        <end position="459"/>
    </location>
</feature>
<dbReference type="GO" id="GO:0008270">
    <property type="term" value="F:zinc ion binding"/>
    <property type="evidence" value="ECO:0007669"/>
    <property type="project" value="UniProtKB-KW"/>
</dbReference>
<dbReference type="GO" id="GO:0005634">
    <property type="term" value="C:nucleus"/>
    <property type="evidence" value="ECO:0007669"/>
    <property type="project" value="UniProtKB-SubCell"/>
</dbReference>
<evidence type="ECO:0000256" key="4">
    <source>
        <dbReference type="ARBA" id="ARBA00022771"/>
    </source>
</evidence>
<reference evidence="10" key="1">
    <citation type="journal article" date="2023" name="PLoS Negl. Trop. Dis.">
        <title>A genome sequence for Biomphalaria pfeifferi, the major vector snail for the human-infecting parasite Schistosoma mansoni.</title>
        <authorList>
            <person name="Bu L."/>
            <person name="Lu L."/>
            <person name="Laidemitt M.R."/>
            <person name="Zhang S.M."/>
            <person name="Mutuku M."/>
            <person name="Mkoji G."/>
            <person name="Steinauer M."/>
            <person name="Loker E.S."/>
        </authorList>
    </citation>
    <scope>NUCLEOTIDE SEQUENCE</scope>
    <source>
        <strain evidence="10">KasaAsao</strain>
    </source>
</reference>
<evidence type="ECO:0000256" key="7">
    <source>
        <dbReference type="ARBA" id="ARBA00023242"/>
    </source>
</evidence>
<reference evidence="10" key="2">
    <citation type="submission" date="2023-04" db="EMBL/GenBank/DDBJ databases">
        <authorList>
            <person name="Bu L."/>
            <person name="Lu L."/>
            <person name="Laidemitt M.R."/>
            <person name="Zhang S.M."/>
            <person name="Mutuku M."/>
            <person name="Mkoji G."/>
            <person name="Steinauer M."/>
            <person name="Loker E.S."/>
        </authorList>
    </citation>
    <scope>NUCLEOTIDE SEQUENCE</scope>
    <source>
        <strain evidence="10">KasaAsao</strain>
        <tissue evidence="10">Whole Snail</tissue>
    </source>
</reference>
<keyword evidence="4 8" id="KW-0863">Zinc-finger</keyword>
<keyword evidence="5" id="KW-0862">Zinc</keyword>
<evidence type="ECO:0000313" key="10">
    <source>
        <dbReference type="EMBL" id="KAK0045823.1"/>
    </source>
</evidence>
<dbReference type="SUPFAM" id="SSF57667">
    <property type="entry name" value="beta-beta-alpha zinc fingers"/>
    <property type="match status" value="5"/>
</dbReference>
<keyword evidence="2" id="KW-0479">Metal-binding</keyword>
<evidence type="ECO:0000256" key="2">
    <source>
        <dbReference type="ARBA" id="ARBA00022723"/>
    </source>
</evidence>
<dbReference type="PROSITE" id="PS00028">
    <property type="entry name" value="ZINC_FINGER_C2H2_1"/>
    <property type="match status" value="4"/>
</dbReference>